<evidence type="ECO:0000256" key="1">
    <source>
        <dbReference type="SAM" id="MobiDB-lite"/>
    </source>
</evidence>
<name>A0AAD4HA76_9FUNG</name>
<dbReference type="Gene3D" id="3.80.10.10">
    <property type="entry name" value="Ribonuclease Inhibitor"/>
    <property type="match status" value="1"/>
</dbReference>
<feature type="region of interest" description="Disordered" evidence="1">
    <location>
        <begin position="83"/>
        <end position="113"/>
    </location>
</feature>
<protein>
    <submittedName>
        <fullName evidence="2">Uncharacterized protein</fullName>
    </submittedName>
</protein>
<comment type="caution">
    <text evidence="2">The sequence shown here is derived from an EMBL/GenBank/DDBJ whole genome shotgun (WGS) entry which is preliminary data.</text>
</comment>
<dbReference type="EMBL" id="JAAAIL010000124">
    <property type="protein sequence ID" value="KAG0279438.1"/>
    <property type="molecule type" value="Genomic_DNA"/>
</dbReference>
<feature type="region of interest" description="Disordered" evidence="1">
    <location>
        <begin position="231"/>
        <end position="258"/>
    </location>
</feature>
<accession>A0AAD4HA76</accession>
<feature type="compositionally biased region" description="Polar residues" evidence="1">
    <location>
        <begin position="474"/>
        <end position="486"/>
    </location>
</feature>
<dbReference type="AlphaFoldDB" id="A0AAD4HA76"/>
<keyword evidence="3" id="KW-1185">Reference proteome</keyword>
<feature type="compositionally biased region" description="Basic and acidic residues" evidence="1">
    <location>
        <begin position="231"/>
        <end position="240"/>
    </location>
</feature>
<dbReference type="SUPFAM" id="SSF52047">
    <property type="entry name" value="RNI-like"/>
    <property type="match status" value="1"/>
</dbReference>
<sequence>MAMTNGGRGGDDGGEETALKVWNAFNAFRTKAFYEQDEAAINTRWKEEAQERERQLLMTLMSTLVQDLCLRFPAIADAFLPPPASSPSVSTSTSTSAPSSSKTMASVHTDDTKHKRTLDLGPYFREVTWTSQHYLQHWTVMDLEKLSTRGRHLHYTAYEAFGNGDAMDNDGLYNYLFRHSKSMIGVPEYLQRAFLNGIGTGGGRNGGSESGGWSGAGRIEALRIPIRRMRSFQDRQERAPRPRAKKTKTTTTTMSSTLSISEENKDANEGTVFKATPHIVDESLRPYCFKLDKLTHLRRIEICNLSQNDCDWETLRRALLTLEYGPSSGSGGGVDVQAPSMKGVDKTTKKRPSKIRELSLTIQATIGPAIDEVLDCFAGLEVLEIMAPSFQCYAWVSNWNPTLCQNLRVLRVGDLGRLVTDKTSLKDLGRFCRLEELRLRVDYDSAFQWVVDAKKEAWAKAKANKAMETIGLQGSLSSSSEKTTGVSGRRASRNSNNMVDLTGEDPLSHCLPRLKRLGIFSRNNLSLNVVATTTEAFGDQLEELVLSFSGNEGPILFTNPSPNANLKHSHISLPNLTRLALRFTNLQRLQLDNLAQHCPALEWIVLQHMWYSGGHLDYDSTLERRQDYDRLNDSVVRELTQFTKLRTVYFEGHSTMRGEQMRTLVDGCLSLRRVGVHNMPAVTTEEWVEMDTVLSCREERFPLLQRGVYRIPSRMSNYMDQDFHWRIAHFGYDLHE</sequence>
<evidence type="ECO:0000313" key="3">
    <source>
        <dbReference type="Proteomes" id="UP001194580"/>
    </source>
</evidence>
<evidence type="ECO:0000313" key="2">
    <source>
        <dbReference type="EMBL" id="KAG0279438.1"/>
    </source>
</evidence>
<feature type="compositionally biased region" description="Low complexity" evidence="1">
    <location>
        <begin position="86"/>
        <end position="106"/>
    </location>
</feature>
<gene>
    <name evidence="2" type="ORF">BGZ95_001204</name>
</gene>
<dbReference type="InterPro" id="IPR032675">
    <property type="entry name" value="LRR_dom_sf"/>
</dbReference>
<dbReference type="Proteomes" id="UP001194580">
    <property type="component" value="Unassembled WGS sequence"/>
</dbReference>
<organism evidence="2 3">
    <name type="scientific">Linnemannia exigua</name>
    <dbReference type="NCBI Taxonomy" id="604196"/>
    <lineage>
        <taxon>Eukaryota</taxon>
        <taxon>Fungi</taxon>
        <taxon>Fungi incertae sedis</taxon>
        <taxon>Mucoromycota</taxon>
        <taxon>Mortierellomycotina</taxon>
        <taxon>Mortierellomycetes</taxon>
        <taxon>Mortierellales</taxon>
        <taxon>Mortierellaceae</taxon>
        <taxon>Linnemannia</taxon>
    </lineage>
</organism>
<feature type="region of interest" description="Disordered" evidence="1">
    <location>
        <begin position="474"/>
        <end position="499"/>
    </location>
</feature>
<reference evidence="2" key="1">
    <citation type="journal article" date="2020" name="Fungal Divers.">
        <title>Resolving the Mortierellaceae phylogeny through synthesis of multi-gene phylogenetics and phylogenomics.</title>
        <authorList>
            <person name="Vandepol N."/>
            <person name="Liber J."/>
            <person name="Desiro A."/>
            <person name="Na H."/>
            <person name="Kennedy M."/>
            <person name="Barry K."/>
            <person name="Grigoriev I.V."/>
            <person name="Miller A.N."/>
            <person name="O'Donnell K."/>
            <person name="Stajich J.E."/>
            <person name="Bonito G."/>
        </authorList>
    </citation>
    <scope>NUCLEOTIDE SEQUENCE</scope>
    <source>
        <strain evidence="2">NRRL 28262</strain>
    </source>
</reference>
<proteinExistence type="predicted"/>